<dbReference type="Pfam" id="PF04945">
    <property type="entry name" value="YHS"/>
    <property type="match status" value="1"/>
</dbReference>
<evidence type="ECO:0000313" key="3">
    <source>
        <dbReference type="EMBL" id="TET44581.1"/>
    </source>
</evidence>
<dbReference type="SUPFAM" id="SSF47240">
    <property type="entry name" value="Ferritin-like"/>
    <property type="match status" value="1"/>
</dbReference>
<dbReference type="InterPro" id="IPR007029">
    <property type="entry name" value="YHS_dom"/>
</dbReference>
<dbReference type="InterPro" id="IPR007359">
    <property type="entry name" value="SigmaE_reg_RseC_MucC"/>
</dbReference>
<dbReference type="PANTHER" id="PTHR35867:SF1">
    <property type="entry name" value="PROTEIN RSEC"/>
    <property type="match status" value="1"/>
</dbReference>
<gene>
    <name evidence="3" type="ORF">E3J62_09895</name>
</gene>
<reference evidence="3 4" key="1">
    <citation type="submission" date="2019-03" db="EMBL/GenBank/DDBJ databases">
        <title>Metabolic potential of uncultured bacteria and archaea associated with petroleum seepage in deep-sea sediments.</title>
        <authorList>
            <person name="Dong X."/>
            <person name="Hubert C."/>
        </authorList>
    </citation>
    <scope>NUCLEOTIDE SEQUENCE [LARGE SCALE GENOMIC DNA]</scope>
    <source>
        <strain evidence="3">E44_bin18</strain>
    </source>
</reference>
<dbReference type="SMART" id="SM00746">
    <property type="entry name" value="TRASH"/>
    <property type="match status" value="1"/>
</dbReference>
<dbReference type="InterPro" id="IPR009078">
    <property type="entry name" value="Ferritin-like_SF"/>
</dbReference>
<keyword evidence="1" id="KW-1133">Transmembrane helix</keyword>
<feature type="domain" description="TRASH" evidence="2">
    <location>
        <begin position="144"/>
        <end position="181"/>
    </location>
</feature>
<accession>A0A523UQI4</accession>
<dbReference type="Proteomes" id="UP000315525">
    <property type="component" value="Unassembled WGS sequence"/>
</dbReference>
<name>A0A523UQI4_UNCT6</name>
<dbReference type="EMBL" id="SOJN01000120">
    <property type="protein sequence ID" value="TET44581.1"/>
    <property type="molecule type" value="Genomic_DNA"/>
</dbReference>
<proteinExistence type="predicted"/>
<dbReference type="InterPro" id="IPR012348">
    <property type="entry name" value="RNR-like"/>
</dbReference>
<dbReference type="GO" id="GO:0016491">
    <property type="term" value="F:oxidoreductase activity"/>
    <property type="evidence" value="ECO:0007669"/>
    <property type="project" value="InterPro"/>
</dbReference>
<organism evidence="3 4">
    <name type="scientific">candidate division TA06 bacterium</name>
    <dbReference type="NCBI Taxonomy" id="2250710"/>
    <lineage>
        <taxon>Bacteria</taxon>
        <taxon>Bacteria division TA06</taxon>
    </lineage>
</organism>
<dbReference type="InterPro" id="IPR011017">
    <property type="entry name" value="TRASH_dom"/>
</dbReference>
<dbReference type="AlphaFoldDB" id="A0A523UQI4"/>
<sequence length="188" mass="20424">MRESGTVVSTQGGIARIEFVPKEACEHCGAKGFCHPSPGKMVAEAINELEAKVGDEATIETGVGESILASVLIFLVPIAGLIGGYLLAKWIWKSEGAGAIGAIALMAAFIGVLAYLDRRVFRPKKFMPRIVSVVRREVNTLVKDPVCGMDVSEETTLKTDHSGKTYYFCCETCKTAFEKTPDEYLKKE</sequence>
<evidence type="ECO:0000259" key="2">
    <source>
        <dbReference type="SMART" id="SM00746"/>
    </source>
</evidence>
<feature type="transmembrane region" description="Helical" evidence="1">
    <location>
        <begin position="67"/>
        <end position="92"/>
    </location>
</feature>
<dbReference type="Pfam" id="PF04246">
    <property type="entry name" value="RseC_MucC"/>
    <property type="match status" value="1"/>
</dbReference>
<dbReference type="Gene3D" id="1.10.620.20">
    <property type="entry name" value="Ribonucleotide Reductase, subunit A"/>
    <property type="match status" value="1"/>
</dbReference>
<feature type="transmembrane region" description="Helical" evidence="1">
    <location>
        <begin position="98"/>
        <end position="116"/>
    </location>
</feature>
<comment type="caution">
    <text evidence="3">The sequence shown here is derived from an EMBL/GenBank/DDBJ whole genome shotgun (WGS) entry which is preliminary data.</text>
</comment>
<evidence type="ECO:0000256" key="1">
    <source>
        <dbReference type="SAM" id="Phobius"/>
    </source>
</evidence>
<dbReference type="PANTHER" id="PTHR35867">
    <property type="entry name" value="PROTEIN RSEC"/>
    <property type="match status" value="1"/>
</dbReference>
<evidence type="ECO:0000313" key="4">
    <source>
        <dbReference type="Proteomes" id="UP000315525"/>
    </source>
</evidence>
<keyword evidence="1" id="KW-0812">Transmembrane</keyword>
<protein>
    <submittedName>
        <fullName evidence="3">YHS domain-containing protein</fullName>
    </submittedName>
</protein>
<keyword evidence="1" id="KW-0472">Membrane</keyword>